<dbReference type="Proteomes" id="UP000324222">
    <property type="component" value="Unassembled WGS sequence"/>
</dbReference>
<sequence length="66" mass="7689">MKEVEERKIRESPHHDSFDLSQCPRLKFLSEKHHNSSRPRLETWSPQLPDGSSPFHTAGLRIHAES</sequence>
<organism evidence="2 3">
    <name type="scientific">Portunus trituberculatus</name>
    <name type="common">Swimming crab</name>
    <name type="synonym">Neptunus trituberculatus</name>
    <dbReference type="NCBI Taxonomy" id="210409"/>
    <lineage>
        <taxon>Eukaryota</taxon>
        <taxon>Metazoa</taxon>
        <taxon>Ecdysozoa</taxon>
        <taxon>Arthropoda</taxon>
        <taxon>Crustacea</taxon>
        <taxon>Multicrustacea</taxon>
        <taxon>Malacostraca</taxon>
        <taxon>Eumalacostraca</taxon>
        <taxon>Eucarida</taxon>
        <taxon>Decapoda</taxon>
        <taxon>Pleocyemata</taxon>
        <taxon>Brachyura</taxon>
        <taxon>Eubrachyura</taxon>
        <taxon>Portunoidea</taxon>
        <taxon>Portunidae</taxon>
        <taxon>Portuninae</taxon>
        <taxon>Portunus</taxon>
    </lineage>
</organism>
<gene>
    <name evidence="2" type="ORF">E2C01_083291</name>
</gene>
<name>A0A5B7IUR4_PORTR</name>
<accession>A0A5B7IUR4</accession>
<evidence type="ECO:0000256" key="1">
    <source>
        <dbReference type="SAM" id="MobiDB-lite"/>
    </source>
</evidence>
<evidence type="ECO:0000313" key="2">
    <source>
        <dbReference type="EMBL" id="MPC88390.1"/>
    </source>
</evidence>
<protein>
    <submittedName>
        <fullName evidence="2">Uncharacterized protein</fullName>
    </submittedName>
</protein>
<proteinExistence type="predicted"/>
<dbReference type="EMBL" id="VSRR010077659">
    <property type="protein sequence ID" value="MPC88390.1"/>
    <property type="molecule type" value="Genomic_DNA"/>
</dbReference>
<reference evidence="2 3" key="1">
    <citation type="submission" date="2019-05" db="EMBL/GenBank/DDBJ databases">
        <title>Another draft genome of Portunus trituberculatus and its Hox gene families provides insights of decapod evolution.</title>
        <authorList>
            <person name="Jeong J.-H."/>
            <person name="Song I."/>
            <person name="Kim S."/>
            <person name="Choi T."/>
            <person name="Kim D."/>
            <person name="Ryu S."/>
            <person name="Kim W."/>
        </authorList>
    </citation>
    <scope>NUCLEOTIDE SEQUENCE [LARGE SCALE GENOMIC DNA]</scope>
    <source>
        <tissue evidence="2">Muscle</tissue>
    </source>
</reference>
<feature type="region of interest" description="Disordered" evidence="1">
    <location>
        <begin position="1"/>
        <end position="66"/>
    </location>
</feature>
<feature type="compositionally biased region" description="Basic and acidic residues" evidence="1">
    <location>
        <begin position="1"/>
        <end position="18"/>
    </location>
</feature>
<dbReference type="AlphaFoldDB" id="A0A5B7IUR4"/>
<comment type="caution">
    <text evidence="2">The sequence shown here is derived from an EMBL/GenBank/DDBJ whole genome shotgun (WGS) entry which is preliminary data.</text>
</comment>
<keyword evidence="3" id="KW-1185">Reference proteome</keyword>
<evidence type="ECO:0000313" key="3">
    <source>
        <dbReference type="Proteomes" id="UP000324222"/>
    </source>
</evidence>